<proteinExistence type="predicted"/>
<evidence type="ECO:0000259" key="1">
    <source>
        <dbReference type="SMART" id="SM00507"/>
    </source>
</evidence>
<reference evidence="2 3" key="1">
    <citation type="submission" date="2019-06" db="EMBL/GenBank/DDBJ databases">
        <title>Whole genome shotgun sequence of Corynebacterium flavescens NBRC 14136.</title>
        <authorList>
            <person name="Hosoyama A."/>
            <person name="Uohara A."/>
            <person name="Ohji S."/>
            <person name="Ichikawa N."/>
        </authorList>
    </citation>
    <scope>NUCLEOTIDE SEQUENCE [LARGE SCALE GENOMIC DNA]</scope>
    <source>
        <strain evidence="2 3">NBRC 14136</strain>
    </source>
</reference>
<dbReference type="GeneID" id="82880120"/>
<evidence type="ECO:0000313" key="2">
    <source>
        <dbReference type="EMBL" id="GEB96590.1"/>
    </source>
</evidence>
<dbReference type="EMBL" id="BJNB01000001">
    <property type="protein sequence ID" value="GEB96590.1"/>
    <property type="molecule type" value="Genomic_DNA"/>
</dbReference>
<evidence type="ECO:0000313" key="3">
    <source>
        <dbReference type="Proteomes" id="UP000315353"/>
    </source>
</evidence>
<feature type="domain" description="HNH nuclease" evidence="1">
    <location>
        <begin position="192"/>
        <end position="244"/>
    </location>
</feature>
<dbReference type="Proteomes" id="UP000315353">
    <property type="component" value="Unassembled WGS sequence"/>
</dbReference>
<gene>
    <name evidence="2" type="ORF">CFL01nite_00850</name>
</gene>
<sequence>MPSTTATNSAAIDATLCKLGNDATEALERIDAEIARYLTASRPCQHLPSARAIRNKINALIAQEDESLSTQDSTEPEDTYHVFALSSTRSCLSAEYDSATALILDEHIRQTAENLDVSPAEALARLIKGEAAGAANVKLHVYRASDVHNAPAFVKAAGWIYPDVADQYCATSTRDIDAAATATSKSYSTPAHIGAFVEGRDGTCRWPGCSRQAHQCQKDHRIDFAAGGPTAASNLASLCQHHHNIKTDGRAFCIMDPFTGDIVWLFENGRWEYDEATGPLAPKAKNWVQSVGQAITRRRDNAHDDAKKD</sequence>
<dbReference type="RefSeq" id="WP_075729644.1">
    <property type="nucleotide sequence ID" value="NZ_BJNB01000001.1"/>
</dbReference>
<dbReference type="SMART" id="SM00507">
    <property type="entry name" value="HNHc"/>
    <property type="match status" value="1"/>
</dbReference>
<protein>
    <recommendedName>
        <fullName evidence="1">HNH nuclease domain-containing protein</fullName>
    </recommendedName>
</protein>
<dbReference type="InterPro" id="IPR003615">
    <property type="entry name" value="HNH_nuc"/>
</dbReference>
<dbReference type="CDD" id="cd00085">
    <property type="entry name" value="HNHc"/>
    <property type="match status" value="1"/>
</dbReference>
<organism evidence="2 3">
    <name type="scientific">Corynebacterium flavescens</name>
    <dbReference type="NCBI Taxonomy" id="28028"/>
    <lineage>
        <taxon>Bacteria</taxon>
        <taxon>Bacillati</taxon>
        <taxon>Actinomycetota</taxon>
        <taxon>Actinomycetes</taxon>
        <taxon>Mycobacteriales</taxon>
        <taxon>Corynebacteriaceae</taxon>
        <taxon>Corynebacterium</taxon>
    </lineage>
</organism>
<comment type="caution">
    <text evidence="2">The sequence shown here is derived from an EMBL/GenBank/DDBJ whole genome shotgun (WGS) entry which is preliminary data.</text>
</comment>
<name>A0AB73B409_CORFL</name>
<dbReference type="Gene3D" id="1.10.30.50">
    <property type="match status" value="1"/>
</dbReference>
<dbReference type="AlphaFoldDB" id="A0AB73B409"/>
<accession>A0AB73B409</accession>